<protein>
    <submittedName>
        <fullName evidence="1">Basic proline-rich protein-like isoform X2</fullName>
    </submittedName>
</protein>
<name>A0AAX6DRM7_IRIPA</name>
<evidence type="ECO:0000313" key="1">
    <source>
        <dbReference type="EMBL" id="KAJ6794434.1"/>
    </source>
</evidence>
<gene>
    <name evidence="1" type="ORF">M6B38_232550</name>
</gene>
<reference evidence="1" key="2">
    <citation type="submission" date="2023-04" db="EMBL/GenBank/DDBJ databases">
        <authorList>
            <person name="Bruccoleri R.E."/>
            <person name="Oakeley E.J."/>
            <person name="Faust A.-M."/>
            <person name="Dessus-Babus S."/>
            <person name="Altorfer M."/>
            <person name="Burckhardt D."/>
            <person name="Oertli M."/>
            <person name="Naumann U."/>
            <person name="Petersen F."/>
            <person name="Wong J."/>
        </authorList>
    </citation>
    <scope>NUCLEOTIDE SEQUENCE</scope>
    <source>
        <strain evidence="1">GSM-AAB239-AS_SAM_17_03QT</strain>
        <tissue evidence="1">Leaf</tissue>
    </source>
</reference>
<organism evidence="1 2">
    <name type="scientific">Iris pallida</name>
    <name type="common">Sweet iris</name>
    <dbReference type="NCBI Taxonomy" id="29817"/>
    <lineage>
        <taxon>Eukaryota</taxon>
        <taxon>Viridiplantae</taxon>
        <taxon>Streptophyta</taxon>
        <taxon>Embryophyta</taxon>
        <taxon>Tracheophyta</taxon>
        <taxon>Spermatophyta</taxon>
        <taxon>Magnoliopsida</taxon>
        <taxon>Liliopsida</taxon>
        <taxon>Asparagales</taxon>
        <taxon>Iridaceae</taxon>
        <taxon>Iridoideae</taxon>
        <taxon>Irideae</taxon>
        <taxon>Iris</taxon>
    </lineage>
</organism>
<dbReference type="Proteomes" id="UP001140949">
    <property type="component" value="Unassembled WGS sequence"/>
</dbReference>
<keyword evidence="2" id="KW-1185">Reference proteome</keyword>
<sequence>MTSYTIIATMTRFSTLRRYRSRLWRTLILGPLNLMLR</sequence>
<accession>A0AAX6DRM7</accession>
<dbReference type="EMBL" id="JANAVB010042419">
    <property type="protein sequence ID" value="KAJ6794434.1"/>
    <property type="molecule type" value="Genomic_DNA"/>
</dbReference>
<evidence type="ECO:0000313" key="2">
    <source>
        <dbReference type="Proteomes" id="UP001140949"/>
    </source>
</evidence>
<proteinExistence type="predicted"/>
<comment type="caution">
    <text evidence="1">The sequence shown here is derived from an EMBL/GenBank/DDBJ whole genome shotgun (WGS) entry which is preliminary data.</text>
</comment>
<reference evidence="1" key="1">
    <citation type="journal article" date="2023" name="GigaByte">
        <title>Genome assembly of the bearded iris, Iris pallida Lam.</title>
        <authorList>
            <person name="Bruccoleri R.E."/>
            <person name="Oakeley E.J."/>
            <person name="Faust A.M.E."/>
            <person name="Altorfer M."/>
            <person name="Dessus-Babus S."/>
            <person name="Burckhardt D."/>
            <person name="Oertli M."/>
            <person name="Naumann U."/>
            <person name="Petersen F."/>
            <person name="Wong J."/>
        </authorList>
    </citation>
    <scope>NUCLEOTIDE SEQUENCE</scope>
    <source>
        <strain evidence="1">GSM-AAB239-AS_SAM_17_03QT</strain>
    </source>
</reference>
<dbReference type="AlphaFoldDB" id="A0AAX6DRM7"/>